<keyword evidence="1" id="KW-0812">Transmembrane</keyword>
<evidence type="ECO:0000313" key="2">
    <source>
        <dbReference type="EMBL" id="KRG30525.1"/>
    </source>
</evidence>
<reference evidence="2" key="1">
    <citation type="submission" date="2015-10" db="EMBL/GenBank/DDBJ databases">
        <title>Draft genome sequence of Salegentibacter mishustinae KCTC 12263.</title>
        <authorList>
            <person name="Lin W."/>
            <person name="Zheng Q."/>
        </authorList>
    </citation>
    <scope>NUCLEOTIDE SEQUENCE [LARGE SCALE GENOMIC DNA]</scope>
    <source>
        <strain evidence="2">KCTC 12263</strain>
    </source>
</reference>
<proteinExistence type="predicted"/>
<evidence type="ECO:0000256" key="1">
    <source>
        <dbReference type="SAM" id="Phobius"/>
    </source>
</evidence>
<dbReference type="AlphaFoldDB" id="A0A0Q9ZBU2"/>
<protein>
    <submittedName>
        <fullName evidence="2">Uncharacterized protein</fullName>
    </submittedName>
</protein>
<gene>
    <name evidence="2" type="ORF">APR42_01270</name>
</gene>
<organism evidence="2 3">
    <name type="scientific">Salegentibacter mishustinae</name>
    <dbReference type="NCBI Taxonomy" id="270918"/>
    <lineage>
        <taxon>Bacteria</taxon>
        <taxon>Pseudomonadati</taxon>
        <taxon>Bacteroidota</taxon>
        <taxon>Flavobacteriia</taxon>
        <taxon>Flavobacteriales</taxon>
        <taxon>Flavobacteriaceae</taxon>
        <taxon>Salegentibacter</taxon>
    </lineage>
</organism>
<comment type="caution">
    <text evidence="2">The sequence shown here is derived from an EMBL/GenBank/DDBJ whole genome shotgun (WGS) entry which is preliminary data.</text>
</comment>
<dbReference type="Proteomes" id="UP000051643">
    <property type="component" value="Unassembled WGS sequence"/>
</dbReference>
<name>A0A0Q9ZBU2_9FLAO</name>
<keyword evidence="1" id="KW-1133">Transmembrane helix</keyword>
<feature type="transmembrane region" description="Helical" evidence="1">
    <location>
        <begin position="35"/>
        <end position="53"/>
    </location>
</feature>
<feature type="transmembrane region" description="Helical" evidence="1">
    <location>
        <begin position="59"/>
        <end position="83"/>
    </location>
</feature>
<sequence length="240" mass="28606">MFLERIAIFTIQLRAKLQDFFNYLLRETDSQLGQIFFTCCILVFTALLLYVWITPFSLWFQICYTIIYLFTSLVFISGIYFIVKRKRIRTKSNSFEVYTLDHDSLSFHHFNLKVIPITEEKTQTIFKAFSGNYFTSGNYRSFQFLVQLKPVVPEKRLQWVDLSPKRPKQANRQTLLEFLSHLFIGFKNLDNRQIIIFVEQYFQLKNPKGNLQHLSTKNISDWRTNEAAYLRGISEIFKNL</sequence>
<dbReference type="EMBL" id="LKTP01000001">
    <property type="protein sequence ID" value="KRG30525.1"/>
    <property type="molecule type" value="Genomic_DNA"/>
</dbReference>
<keyword evidence="3" id="KW-1185">Reference proteome</keyword>
<keyword evidence="1" id="KW-0472">Membrane</keyword>
<accession>A0A0Q9ZBU2</accession>
<evidence type="ECO:0000313" key="3">
    <source>
        <dbReference type="Proteomes" id="UP000051643"/>
    </source>
</evidence>
<dbReference type="STRING" id="270918.APR42_01270"/>